<proteinExistence type="predicted"/>
<dbReference type="Proteomes" id="UP000039865">
    <property type="component" value="Unassembled WGS sequence"/>
</dbReference>
<keyword evidence="2" id="KW-1185">Reference proteome</keyword>
<dbReference type="InParanoid" id="A0A078B860"/>
<protein>
    <submittedName>
        <fullName evidence="1">Uncharacterized protein</fullName>
    </submittedName>
</protein>
<evidence type="ECO:0000313" key="1">
    <source>
        <dbReference type="EMBL" id="CDW90705.1"/>
    </source>
</evidence>
<dbReference type="EMBL" id="CCKQ01018722">
    <property type="protein sequence ID" value="CDW90705.1"/>
    <property type="molecule type" value="Genomic_DNA"/>
</dbReference>
<gene>
    <name evidence="1" type="primary">Contig17226.g18344</name>
    <name evidence="1" type="ORF">STYLEM_19851</name>
</gene>
<dbReference type="AlphaFoldDB" id="A0A078B860"/>
<evidence type="ECO:0000313" key="2">
    <source>
        <dbReference type="Proteomes" id="UP000039865"/>
    </source>
</evidence>
<accession>A0A078B860</accession>
<sequence>MLFLDISFGFKLPDNEAKINHACALSDGFYIIWVFVATSKGIYYFLGGEIGQSNIAYHFQDNKNEKVQISKIDLLGNHFFYSVESLKGNNIAVSKLGFIQIYNVQDNLILKEIDTNGQWSILQQMTVFVLIKTQSKLMLMHFASFETIDLAKSIHIGDYPSQSLMSIAQENMGEPLRILDIQLKRDRFDPNSYISSIRELNFSVKLMKDIHKIIQNVHY</sequence>
<name>A0A078B860_STYLE</name>
<reference evidence="1 2" key="1">
    <citation type="submission" date="2014-06" db="EMBL/GenBank/DDBJ databases">
        <authorList>
            <person name="Swart Estienne"/>
        </authorList>
    </citation>
    <scope>NUCLEOTIDE SEQUENCE [LARGE SCALE GENOMIC DNA]</scope>
    <source>
        <strain evidence="1 2">130c</strain>
    </source>
</reference>
<organism evidence="1 2">
    <name type="scientific">Stylonychia lemnae</name>
    <name type="common">Ciliate</name>
    <dbReference type="NCBI Taxonomy" id="5949"/>
    <lineage>
        <taxon>Eukaryota</taxon>
        <taxon>Sar</taxon>
        <taxon>Alveolata</taxon>
        <taxon>Ciliophora</taxon>
        <taxon>Intramacronucleata</taxon>
        <taxon>Spirotrichea</taxon>
        <taxon>Stichotrichia</taxon>
        <taxon>Sporadotrichida</taxon>
        <taxon>Oxytrichidae</taxon>
        <taxon>Stylonychinae</taxon>
        <taxon>Stylonychia</taxon>
    </lineage>
</organism>